<dbReference type="InParanoid" id="A0A672IHF8"/>
<evidence type="ECO:0000313" key="2">
    <source>
        <dbReference type="Ensembl" id="ENSSFAP00005040507.1"/>
    </source>
</evidence>
<dbReference type="InterPro" id="IPR031369">
    <property type="entry name" value="PRR18"/>
</dbReference>
<evidence type="ECO:0000313" key="3">
    <source>
        <dbReference type="Proteomes" id="UP000472267"/>
    </source>
</evidence>
<protein>
    <recommendedName>
        <fullName evidence="4">Proline rich 18</fullName>
    </recommendedName>
</protein>
<dbReference type="Ensembl" id="ENSSFAT00005041999.1">
    <property type="protein sequence ID" value="ENSSFAP00005040507.1"/>
    <property type="gene ID" value="ENSSFAG00005020204.1"/>
</dbReference>
<sequence>MRVHPPIPPDCWAVKTGRELPISSTFSTAEAKATPPREDKSSSVKERLTLNLKQLGKRSPPRSHLPTAKGVSGPELHTNKKDRPLTSSHTDSSPASSSGRTAVSKTQQHKAVNHSSIKSETELKTRIGDQDEARFTLTLTPEAVVLLQRRNSERHQRSANRNGVSGGSGPGSATDSRRRRENITKRHQPAAQRNSTLNSRIAAKNTGETEVADIHSIMKISLLNEQHRYDDVEYEEEDYGVDERVVLKCTEWLRGQSAGCDSEMMK</sequence>
<feature type="compositionally biased region" description="Basic and acidic residues" evidence="1">
    <location>
        <begin position="35"/>
        <end position="48"/>
    </location>
</feature>
<feature type="region of interest" description="Disordered" evidence="1">
    <location>
        <begin position="23"/>
        <end position="125"/>
    </location>
</feature>
<dbReference type="AlphaFoldDB" id="A0A672IHF8"/>
<dbReference type="Pfam" id="PF15671">
    <property type="entry name" value="PRR18"/>
    <property type="match status" value="1"/>
</dbReference>
<feature type="compositionally biased region" description="Basic and acidic residues" evidence="1">
    <location>
        <begin position="175"/>
        <end position="184"/>
    </location>
</feature>
<proteinExistence type="predicted"/>
<name>A0A672IHF8_SALFA</name>
<feature type="compositionally biased region" description="Low complexity" evidence="1">
    <location>
        <begin position="87"/>
        <end position="98"/>
    </location>
</feature>
<accession>A0A672IHF8</accession>
<reference evidence="2" key="2">
    <citation type="submission" date="2025-08" db="UniProtKB">
        <authorList>
            <consortium name="Ensembl"/>
        </authorList>
    </citation>
    <scope>IDENTIFICATION</scope>
</reference>
<reference evidence="2" key="1">
    <citation type="submission" date="2019-06" db="EMBL/GenBank/DDBJ databases">
        <authorList>
            <consortium name="Wellcome Sanger Institute Data Sharing"/>
        </authorList>
    </citation>
    <scope>NUCLEOTIDE SEQUENCE [LARGE SCALE GENOMIC DNA]</scope>
</reference>
<keyword evidence="3" id="KW-1185">Reference proteome</keyword>
<dbReference type="Proteomes" id="UP000472267">
    <property type="component" value="Chromosome 6"/>
</dbReference>
<feature type="region of interest" description="Disordered" evidence="1">
    <location>
        <begin position="148"/>
        <end position="204"/>
    </location>
</feature>
<reference evidence="2" key="3">
    <citation type="submission" date="2025-09" db="UniProtKB">
        <authorList>
            <consortium name="Ensembl"/>
        </authorList>
    </citation>
    <scope>IDENTIFICATION</scope>
</reference>
<evidence type="ECO:0000256" key="1">
    <source>
        <dbReference type="SAM" id="MobiDB-lite"/>
    </source>
</evidence>
<evidence type="ECO:0008006" key="4">
    <source>
        <dbReference type="Google" id="ProtNLM"/>
    </source>
</evidence>
<organism evidence="2 3">
    <name type="scientific">Salarias fasciatus</name>
    <name type="common">Jewelled blenny</name>
    <name type="synonym">Blennius fasciatus</name>
    <dbReference type="NCBI Taxonomy" id="181472"/>
    <lineage>
        <taxon>Eukaryota</taxon>
        <taxon>Metazoa</taxon>
        <taxon>Chordata</taxon>
        <taxon>Craniata</taxon>
        <taxon>Vertebrata</taxon>
        <taxon>Euteleostomi</taxon>
        <taxon>Actinopterygii</taxon>
        <taxon>Neopterygii</taxon>
        <taxon>Teleostei</taxon>
        <taxon>Neoteleostei</taxon>
        <taxon>Acanthomorphata</taxon>
        <taxon>Ovalentaria</taxon>
        <taxon>Blenniimorphae</taxon>
        <taxon>Blenniiformes</taxon>
        <taxon>Blennioidei</taxon>
        <taxon>Blenniidae</taxon>
        <taxon>Salariinae</taxon>
        <taxon>Salarias</taxon>
    </lineage>
</organism>
<dbReference type="OMA" id="MLKCTEW"/>